<dbReference type="InterPro" id="IPR055560">
    <property type="entry name" value="DUF7136"/>
</dbReference>
<dbReference type="Proteomes" id="UP000515153">
    <property type="component" value="Chromosome VII"/>
</dbReference>
<evidence type="ECO:0000313" key="3">
    <source>
        <dbReference type="RefSeq" id="XP_030980368.1"/>
    </source>
</evidence>
<reference evidence="3" key="3">
    <citation type="submission" date="2025-08" db="UniProtKB">
        <authorList>
            <consortium name="RefSeq"/>
        </authorList>
    </citation>
    <scope>IDENTIFICATION</scope>
    <source>
        <strain evidence="3">NI907</strain>
    </source>
</reference>
<reference evidence="2 3" key="1">
    <citation type="journal article" date="2019" name="Mol. Biol. Evol.">
        <title>Blast fungal genomes show frequent chromosomal changes, gene gains and losses, and effector gene turnover.</title>
        <authorList>
            <person name="Gomez Luciano L.B."/>
            <person name="Jason Tsai I."/>
            <person name="Chuma I."/>
            <person name="Tosa Y."/>
            <person name="Chen Y.H."/>
            <person name="Li J.Y."/>
            <person name="Li M.Y."/>
            <person name="Jade Lu M.Y."/>
            <person name="Nakayashiki H."/>
            <person name="Li W.H."/>
        </authorList>
    </citation>
    <scope>NUCLEOTIDE SEQUENCE [LARGE SCALE GENOMIC DNA]</scope>
    <source>
        <strain evidence="2 3">NI907</strain>
    </source>
</reference>
<reference evidence="3" key="2">
    <citation type="submission" date="2019-10" db="EMBL/GenBank/DDBJ databases">
        <authorList>
            <consortium name="NCBI Genome Project"/>
        </authorList>
    </citation>
    <scope>NUCLEOTIDE SEQUENCE</scope>
    <source>
        <strain evidence="3">NI907</strain>
    </source>
</reference>
<evidence type="ECO:0000259" key="1">
    <source>
        <dbReference type="Pfam" id="PF23584"/>
    </source>
</evidence>
<protein>
    <recommendedName>
        <fullName evidence="1">DUF7136 domain-containing protein</fullName>
    </recommendedName>
</protein>
<feature type="domain" description="DUF7136" evidence="1">
    <location>
        <begin position="63"/>
        <end position="245"/>
    </location>
</feature>
<name>A0A6P8AZN1_PYRGI</name>
<gene>
    <name evidence="3" type="ORF">PgNI_10313</name>
</gene>
<organism evidence="2 3">
    <name type="scientific">Pyricularia grisea</name>
    <name type="common">Crabgrass-specific blast fungus</name>
    <name type="synonym">Magnaporthe grisea</name>
    <dbReference type="NCBI Taxonomy" id="148305"/>
    <lineage>
        <taxon>Eukaryota</taxon>
        <taxon>Fungi</taxon>
        <taxon>Dikarya</taxon>
        <taxon>Ascomycota</taxon>
        <taxon>Pezizomycotina</taxon>
        <taxon>Sordariomycetes</taxon>
        <taxon>Sordariomycetidae</taxon>
        <taxon>Magnaporthales</taxon>
        <taxon>Pyriculariaceae</taxon>
        <taxon>Pyricularia</taxon>
    </lineage>
</organism>
<dbReference type="AlphaFoldDB" id="A0A6P8AZN1"/>
<dbReference type="Pfam" id="PF23584">
    <property type="entry name" value="DUF7136"/>
    <property type="match status" value="1"/>
</dbReference>
<dbReference type="KEGG" id="pgri:PgNI_10313"/>
<proteinExistence type="predicted"/>
<keyword evidence="2" id="KW-1185">Reference proteome</keyword>
<sequence length="316" mass="35633">MNTCLAVTSSLVEMLQRLNSILLHRCPAKKKKIIIVNTPKLWWSIPTTCIFLATAATAEHILPIDVQVDLLFPLNDTYAPAPWFPIVFAIQNLDAAGPLEADLQVDVFSVGSRRNQTQRVSWQNIGLYSVQSPERHYFHIPAINMTEGATDRYNIVWRLRIWNRCFGDDESNQTEARLWTNDPAPFRMQNLSFSAAPGARLPDVETSISSCPEASERNSAPVRISQIRESSINVGKPCPVVEDAPAGEVYIQTSRQAARWQRQDDFGPEAVCWRRVADGFSAVSTFERWCVLNCYIIVDGLDTGCFGLCRMYTEFL</sequence>
<dbReference type="RefSeq" id="XP_030980368.1">
    <property type="nucleotide sequence ID" value="XM_031130286.1"/>
</dbReference>
<evidence type="ECO:0000313" key="2">
    <source>
        <dbReference type="Proteomes" id="UP000515153"/>
    </source>
</evidence>
<dbReference type="GeneID" id="41965194"/>
<accession>A0A6P8AZN1</accession>